<accession>A0A433QUZ9</accession>
<gene>
    <name evidence="1" type="ORF">BC938DRAFT_470835</name>
</gene>
<keyword evidence="2" id="KW-1185">Reference proteome</keyword>
<evidence type="ECO:0000313" key="2">
    <source>
        <dbReference type="Proteomes" id="UP000274822"/>
    </source>
</evidence>
<reference evidence="1 2" key="1">
    <citation type="journal article" date="2018" name="New Phytol.">
        <title>Phylogenomics of Endogonaceae and evolution of mycorrhizas within Mucoromycota.</title>
        <authorList>
            <person name="Chang Y."/>
            <person name="Desiro A."/>
            <person name="Na H."/>
            <person name="Sandor L."/>
            <person name="Lipzen A."/>
            <person name="Clum A."/>
            <person name="Barry K."/>
            <person name="Grigoriev I.V."/>
            <person name="Martin F.M."/>
            <person name="Stajich J.E."/>
            <person name="Smith M.E."/>
            <person name="Bonito G."/>
            <person name="Spatafora J.W."/>
        </authorList>
    </citation>
    <scope>NUCLEOTIDE SEQUENCE [LARGE SCALE GENOMIC DNA]</scope>
    <source>
        <strain evidence="1 2">AD002</strain>
    </source>
</reference>
<organism evidence="1 2">
    <name type="scientific">Jimgerdemannia flammicorona</name>
    <dbReference type="NCBI Taxonomy" id="994334"/>
    <lineage>
        <taxon>Eukaryota</taxon>
        <taxon>Fungi</taxon>
        <taxon>Fungi incertae sedis</taxon>
        <taxon>Mucoromycota</taxon>
        <taxon>Mucoromycotina</taxon>
        <taxon>Endogonomycetes</taxon>
        <taxon>Endogonales</taxon>
        <taxon>Endogonaceae</taxon>
        <taxon>Jimgerdemannia</taxon>
    </lineage>
</organism>
<proteinExistence type="predicted"/>
<dbReference type="Proteomes" id="UP000274822">
    <property type="component" value="Unassembled WGS sequence"/>
</dbReference>
<dbReference type="EMBL" id="RBNJ01001058">
    <property type="protein sequence ID" value="RUS33622.1"/>
    <property type="molecule type" value="Genomic_DNA"/>
</dbReference>
<comment type="caution">
    <text evidence="1">The sequence shown here is derived from an EMBL/GenBank/DDBJ whole genome shotgun (WGS) entry which is preliminary data.</text>
</comment>
<sequence>MLSIAKSLTKGPQPKWDFSLFYFPCQLASTRYLCASIATRAPSKAEPANPNLKTTPIVHDPRNRPRYRILFFGSDNFAVKHLAALIKEKGWFTKTRN</sequence>
<dbReference type="AlphaFoldDB" id="A0A433QUZ9"/>
<name>A0A433QUZ9_9FUNG</name>
<protein>
    <submittedName>
        <fullName evidence="1">Uncharacterized protein</fullName>
    </submittedName>
</protein>
<evidence type="ECO:0000313" key="1">
    <source>
        <dbReference type="EMBL" id="RUS33622.1"/>
    </source>
</evidence>